<organism evidence="6 7">
    <name type="scientific">Amycolatopsis acididurans</name>
    <dbReference type="NCBI Taxonomy" id="2724524"/>
    <lineage>
        <taxon>Bacteria</taxon>
        <taxon>Bacillati</taxon>
        <taxon>Actinomycetota</taxon>
        <taxon>Actinomycetes</taxon>
        <taxon>Pseudonocardiales</taxon>
        <taxon>Pseudonocardiaceae</taxon>
        <taxon>Amycolatopsis</taxon>
    </lineage>
</organism>
<sequence length="686" mass="73504">MVVGAALCRHQFRDAAAPAGPPAARQPRYGAPVRRRHRGPGLPGDGVGPRPPRPVLSGRLVPASRGAGPGAHPVPLGEPAQHAVVRRFPGVRVEAVAEPRRQRRLPRPVRVGRCRRRRVVRAVAVARTGPRQRSRFDRLPGLPWPAARRDPRRPCRSGATGTTGGTGVVAGGRGAVNAQVDVLVVGAGPTGLATALQAHEHGATVRIVERRPDPFRPSRAMVMHSRTLESLRPLGVTAGLLDRGDRTPRAELHLGTRRVSAQLAETALRDTAFPHLTMLRQMDVEDVLTEALRTRGVEVERGTEFAALREDATAVYATLRAENGSEETPCRFVAACDGPDSTGRRLAGIGWAGGPYREQVVLADAELDGDLTPGVMHVVAARPGLVFLFALGEGATWRLLATRPWRRDGAPFGQPGGPVPLAEVQRILDTAGLGVTVRRLAWSAQVGLQHRLAHAFRRGRLFLAGDAAHSHSPAAAQGMNTGILDGLNLGWKLAFARRPGPHATLLDSYEQERRPAAWQVLALTHLVFFAEASTSRLPALLRGTVIPLLAPLFPVLLKEPHLMAQVVRLLSQRWVRYRTSPLSVQGRPGGPGPRPGDRLPDEDVVCEGQAVRLHELTASPGIHLLVARDGPALDGTPLGEHVTVHRISSWAGTGLLAARPDGHAGFRCGAGDIRALSGWLDLVAAR</sequence>
<dbReference type="PANTHER" id="PTHR43004:SF19">
    <property type="entry name" value="BINDING MONOOXYGENASE, PUTATIVE (JCVI)-RELATED"/>
    <property type="match status" value="1"/>
</dbReference>
<dbReference type="Gene3D" id="3.30.70.2450">
    <property type="match status" value="1"/>
</dbReference>
<evidence type="ECO:0000313" key="6">
    <source>
        <dbReference type="EMBL" id="NKQ54040.1"/>
    </source>
</evidence>
<evidence type="ECO:0000259" key="5">
    <source>
        <dbReference type="Pfam" id="PF01494"/>
    </source>
</evidence>
<comment type="cofactor">
    <cofactor evidence="1">
        <name>FAD</name>
        <dbReference type="ChEBI" id="CHEBI:57692"/>
    </cofactor>
</comment>
<dbReference type="EMBL" id="JAAXLS010000007">
    <property type="protein sequence ID" value="NKQ54040.1"/>
    <property type="molecule type" value="Genomic_DNA"/>
</dbReference>
<evidence type="ECO:0000256" key="2">
    <source>
        <dbReference type="ARBA" id="ARBA00022630"/>
    </source>
</evidence>
<feature type="compositionally biased region" description="Low complexity" evidence="4">
    <location>
        <begin position="16"/>
        <end position="32"/>
    </location>
</feature>
<feature type="region of interest" description="Disordered" evidence="4">
    <location>
        <begin position="16"/>
        <end position="76"/>
    </location>
</feature>
<dbReference type="Gene3D" id="3.50.50.60">
    <property type="entry name" value="FAD/NAD(P)-binding domain"/>
    <property type="match status" value="1"/>
</dbReference>
<keyword evidence="7" id="KW-1185">Reference proteome</keyword>
<dbReference type="PRINTS" id="PR00420">
    <property type="entry name" value="RNGMNOXGNASE"/>
</dbReference>
<keyword evidence="3" id="KW-0274">FAD</keyword>
<dbReference type="Proteomes" id="UP000715441">
    <property type="component" value="Unassembled WGS sequence"/>
</dbReference>
<dbReference type="SUPFAM" id="SSF51905">
    <property type="entry name" value="FAD/NAD(P)-binding domain"/>
    <property type="match status" value="1"/>
</dbReference>
<evidence type="ECO:0000313" key="7">
    <source>
        <dbReference type="Proteomes" id="UP000715441"/>
    </source>
</evidence>
<keyword evidence="2" id="KW-0285">Flavoprotein</keyword>
<dbReference type="Pfam" id="PF01494">
    <property type="entry name" value="FAD_binding_3"/>
    <property type="match status" value="1"/>
</dbReference>
<protein>
    <submittedName>
        <fullName evidence="6">FAD-binding protein</fullName>
    </submittedName>
</protein>
<dbReference type="InterPro" id="IPR036188">
    <property type="entry name" value="FAD/NAD-bd_sf"/>
</dbReference>
<evidence type="ECO:0000256" key="3">
    <source>
        <dbReference type="ARBA" id="ARBA00022827"/>
    </source>
</evidence>
<feature type="domain" description="FAD-binding" evidence="5">
    <location>
        <begin position="180"/>
        <end position="522"/>
    </location>
</feature>
<dbReference type="InterPro" id="IPR002938">
    <property type="entry name" value="FAD-bd"/>
</dbReference>
<evidence type="ECO:0000256" key="1">
    <source>
        <dbReference type="ARBA" id="ARBA00001974"/>
    </source>
</evidence>
<feature type="region of interest" description="Disordered" evidence="4">
    <location>
        <begin position="133"/>
        <end position="167"/>
    </location>
</feature>
<accession>A0ABX1J6R9</accession>
<comment type="caution">
    <text evidence="6">The sequence shown here is derived from an EMBL/GenBank/DDBJ whole genome shotgun (WGS) entry which is preliminary data.</text>
</comment>
<reference evidence="6 7" key="1">
    <citation type="submission" date="2020-04" db="EMBL/GenBank/DDBJ databases">
        <title>Novel species.</title>
        <authorList>
            <person name="Teo W.F.A."/>
            <person name="Lipun K."/>
            <person name="Srisuk N."/>
            <person name="Duangmal K."/>
        </authorList>
    </citation>
    <scope>NUCLEOTIDE SEQUENCE [LARGE SCALE GENOMIC DNA]</scope>
    <source>
        <strain evidence="6 7">K13G38</strain>
    </source>
</reference>
<name>A0ABX1J6R9_9PSEU</name>
<dbReference type="InterPro" id="IPR050641">
    <property type="entry name" value="RIFMO-like"/>
</dbReference>
<feature type="region of interest" description="Disordered" evidence="4">
    <location>
        <begin position="581"/>
        <end position="600"/>
    </location>
</feature>
<evidence type="ECO:0000256" key="4">
    <source>
        <dbReference type="SAM" id="MobiDB-lite"/>
    </source>
</evidence>
<gene>
    <name evidence="6" type="ORF">HFP15_14220</name>
</gene>
<dbReference type="PANTHER" id="PTHR43004">
    <property type="entry name" value="TRK SYSTEM POTASSIUM UPTAKE PROTEIN"/>
    <property type="match status" value="1"/>
</dbReference>
<proteinExistence type="predicted"/>